<keyword evidence="3" id="KW-1185">Reference proteome</keyword>
<dbReference type="EMBL" id="CAXITT010000261">
    <property type="protein sequence ID" value="CAL1537418.1"/>
    <property type="molecule type" value="Genomic_DNA"/>
</dbReference>
<dbReference type="InterPro" id="IPR011009">
    <property type="entry name" value="Kinase-like_dom_sf"/>
</dbReference>
<dbReference type="Gene3D" id="1.10.510.10">
    <property type="entry name" value="Transferase(Phosphotransferase) domain 1"/>
    <property type="match status" value="1"/>
</dbReference>
<name>A0AAV2HYP1_LYMST</name>
<sequence>MYLKFCSQHCVHLLQDIHIPCSCRSMLEFVSDKKNGCTVDTCILLLLKVVEMVQHFHELSFVLGDIRASLIYVENKDGDFKLYPVSLQYLCDKTGQNFTSNQLKPPYQCVTFIRAAPEFKENGVCNASTDIFNIGALMMDVFAALSSGIEFQNEDCLNYIPLADIMESEISAAVFTKPLQCPTTLFHLIQN</sequence>
<evidence type="ECO:0000259" key="1">
    <source>
        <dbReference type="PROSITE" id="PS50011"/>
    </source>
</evidence>
<dbReference type="InterPro" id="IPR000719">
    <property type="entry name" value="Prot_kinase_dom"/>
</dbReference>
<reference evidence="2 3" key="1">
    <citation type="submission" date="2024-04" db="EMBL/GenBank/DDBJ databases">
        <authorList>
            <consortium name="Genoscope - CEA"/>
            <person name="William W."/>
        </authorList>
    </citation>
    <scope>NUCLEOTIDE SEQUENCE [LARGE SCALE GENOMIC DNA]</scope>
</reference>
<dbReference type="AlphaFoldDB" id="A0AAV2HYP1"/>
<organism evidence="2 3">
    <name type="scientific">Lymnaea stagnalis</name>
    <name type="common">Great pond snail</name>
    <name type="synonym">Helix stagnalis</name>
    <dbReference type="NCBI Taxonomy" id="6523"/>
    <lineage>
        <taxon>Eukaryota</taxon>
        <taxon>Metazoa</taxon>
        <taxon>Spiralia</taxon>
        <taxon>Lophotrochozoa</taxon>
        <taxon>Mollusca</taxon>
        <taxon>Gastropoda</taxon>
        <taxon>Heterobranchia</taxon>
        <taxon>Euthyneura</taxon>
        <taxon>Panpulmonata</taxon>
        <taxon>Hygrophila</taxon>
        <taxon>Lymnaeoidea</taxon>
        <taxon>Lymnaeidae</taxon>
        <taxon>Lymnaea</taxon>
    </lineage>
</organism>
<dbReference type="GO" id="GO:0004672">
    <property type="term" value="F:protein kinase activity"/>
    <property type="evidence" value="ECO:0007669"/>
    <property type="project" value="InterPro"/>
</dbReference>
<evidence type="ECO:0000313" key="3">
    <source>
        <dbReference type="Proteomes" id="UP001497497"/>
    </source>
</evidence>
<comment type="caution">
    <text evidence="2">The sequence shown here is derived from an EMBL/GenBank/DDBJ whole genome shotgun (WGS) entry which is preliminary data.</text>
</comment>
<accession>A0AAV2HYP1</accession>
<dbReference type="GO" id="GO:0005524">
    <property type="term" value="F:ATP binding"/>
    <property type="evidence" value="ECO:0007669"/>
    <property type="project" value="InterPro"/>
</dbReference>
<gene>
    <name evidence="2" type="ORF">GSLYS_00011331001</name>
</gene>
<dbReference type="PROSITE" id="PS50011">
    <property type="entry name" value="PROTEIN_KINASE_DOM"/>
    <property type="match status" value="1"/>
</dbReference>
<dbReference type="Proteomes" id="UP001497497">
    <property type="component" value="Unassembled WGS sequence"/>
</dbReference>
<evidence type="ECO:0000313" key="2">
    <source>
        <dbReference type="EMBL" id="CAL1537418.1"/>
    </source>
</evidence>
<protein>
    <recommendedName>
        <fullName evidence="1">Protein kinase domain-containing protein</fullName>
    </recommendedName>
</protein>
<dbReference type="SUPFAM" id="SSF56112">
    <property type="entry name" value="Protein kinase-like (PK-like)"/>
    <property type="match status" value="1"/>
</dbReference>
<proteinExistence type="predicted"/>
<feature type="domain" description="Protein kinase" evidence="1">
    <location>
        <begin position="1"/>
        <end position="191"/>
    </location>
</feature>